<dbReference type="GO" id="GO:0015628">
    <property type="term" value="P:protein secretion by the type II secretion system"/>
    <property type="evidence" value="ECO:0007669"/>
    <property type="project" value="InterPro"/>
</dbReference>
<evidence type="ECO:0000256" key="7">
    <source>
        <dbReference type="ARBA" id="ARBA00022692"/>
    </source>
</evidence>
<dbReference type="GO" id="GO:0015627">
    <property type="term" value="C:type II protein secretion system complex"/>
    <property type="evidence" value="ECO:0007669"/>
    <property type="project" value="InterPro"/>
</dbReference>
<organism evidence="11 12">
    <name type="scientific">Pigmentiphaga kullae</name>
    <dbReference type="NCBI Taxonomy" id="151784"/>
    <lineage>
        <taxon>Bacteria</taxon>
        <taxon>Pseudomonadati</taxon>
        <taxon>Pseudomonadota</taxon>
        <taxon>Betaproteobacteria</taxon>
        <taxon>Burkholderiales</taxon>
        <taxon>Alcaligenaceae</taxon>
        <taxon>Pigmentiphaga</taxon>
    </lineage>
</organism>
<dbReference type="OrthoDB" id="8558191at2"/>
<protein>
    <recommendedName>
        <fullName evidence="3">Type II secretion system protein N</fullName>
    </recommendedName>
    <alternativeName>
        <fullName evidence="10">General secretion pathway protein N</fullName>
    </alternativeName>
</protein>
<comment type="subcellular location">
    <subcellularLocation>
        <location evidence="1">Cell inner membrane</location>
    </subcellularLocation>
</comment>
<keyword evidence="12" id="KW-1185">Reference proteome</keyword>
<accession>A0A4Q7NK58</accession>
<gene>
    <name evidence="11" type="ORF">EV675_1496</name>
</gene>
<evidence type="ECO:0000256" key="8">
    <source>
        <dbReference type="ARBA" id="ARBA00022927"/>
    </source>
</evidence>
<dbReference type="EMBL" id="SGXC01000001">
    <property type="protein sequence ID" value="RZS85471.1"/>
    <property type="molecule type" value="Genomic_DNA"/>
</dbReference>
<keyword evidence="8" id="KW-0653">Protein transport</keyword>
<dbReference type="InterPro" id="IPR022792">
    <property type="entry name" value="T2SS_protein-GspN"/>
</dbReference>
<evidence type="ECO:0000256" key="3">
    <source>
        <dbReference type="ARBA" id="ARBA00021563"/>
    </source>
</evidence>
<keyword evidence="7" id="KW-0812">Transmembrane</keyword>
<evidence type="ECO:0000256" key="4">
    <source>
        <dbReference type="ARBA" id="ARBA00022448"/>
    </source>
</evidence>
<evidence type="ECO:0000256" key="1">
    <source>
        <dbReference type="ARBA" id="ARBA00004533"/>
    </source>
</evidence>
<name>A0A4Q7NK58_9BURK</name>
<evidence type="ECO:0000256" key="10">
    <source>
        <dbReference type="ARBA" id="ARBA00030772"/>
    </source>
</evidence>
<keyword evidence="5" id="KW-1003">Cell membrane</keyword>
<dbReference type="GO" id="GO:0005886">
    <property type="term" value="C:plasma membrane"/>
    <property type="evidence" value="ECO:0007669"/>
    <property type="project" value="UniProtKB-SubCell"/>
</dbReference>
<evidence type="ECO:0000256" key="2">
    <source>
        <dbReference type="ARBA" id="ARBA00007208"/>
    </source>
</evidence>
<dbReference type="Pfam" id="PF01203">
    <property type="entry name" value="T2SSN"/>
    <property type="match status" value="1"/>
</dbReference>
<keyword evidence="9" id="KW-0472">Membrane</keyword>
<evidence type="ECO:0000256" key="5">
    <source>
        <dbReference type="ARBA" id="ARBA00022475"/>
    </source>
</evidence>
<comment type="caution">
    <text evidence="11">The sequence shown here is derived from an EMBL/GenBank/DDBJ whole genome shotgun (WGS) entry which is preliminary data.</text>
</comment>
<keyword evidence="6" id="KW-0997">Cell inner membrane</keyword>
<proteinExistence type="inferred from homology"/>
<keyword evidence="4" id="KW-0813">Transport</keyword>
<dbReference type="Proteomes" id="UP000292445">
    <property type="component" value="Unassembled WGS sequence"/>
</dbReference>
<evidence type="ECO:0000256" key="6">
    <source>
        <dbReference type="ARBA" id="ARBA00022519"/>
    </source>
</evidence>
<evidence type="ECO:0000313" key="12">
    <source>
        <dbReference type="Proteomes" id="UP000292445"/>
    </source>
</evidence>
<reference evidence="11 12" key="1">
    <citation type="submission" date="2019-02" db="EMBL/GenBank/DDBJ databases">
        <title>Genomic Encyclopedia of Type Strains, Phase IV (KMG-IV): sequencing the most valuable type-strain genomes for metagenomic binning, comparative biology and taxonomic classification.</title>
        <authorList>
            <person name="Goeker M."/>
        </authorList>
    </citation>
    <scope>NUCLEOTIDE SEQUENCE [LARGE SCALE GENOMIC DNA]</scope>
    <source>
        <strain evidence="11 12">K24</strain>
    </source>
</reference>
<comment type="similarity">
    <text evidence="2">Belongs to the GSP N family.</text>
</comment>
<evidence type="ECO:0000313" key="11">
    <source>
        <dbReference type="EMBL" id="RZS85471.1"/>
    </source>
</evidence>
<dbReference type="RefSeq" id="WP_130356684.1">
    <property type="nucleotide sequence ID" value="NZ_SGXC01000001.1"/>
</dbReference>
<sequence length="247" mass="26209">MRTWSKILLCALVALAAALAVLPARWLIAILPAQWPVAVVDASGTLWRGNALIALGFPEARSTLPTPVEWRTKWDGGPLVEIRHPWLDGPLGLRLQTNGFLLSGRTLKLPASTLAQLGAPFNTLRPAGDLRLKWPSLRLNGGIPPGELLDAEWSDAGTALSLLRPIGHYRARLTGEAGSAVALALSTLSGPLTMEGTGRWTARTGFSFKGVARPAPNASPEARAALQSTLSALGRRSGDDSILQIGR</sequence>
<dbReference type="AlphaFoldDB" id="A0A4Q7NK58"/>
<evidence type="ECO:0000256" key="9">
    <source>
        <dbReference type="ARBA" id="ARBA00023136"/>
    </source>
</evidence>